<gene>
    <name evidence="1" type="ORF">Q604_UNBC08992G0001</name>
</gene>
<sequence length="75" mass="8704">LLVFQFDVDTQRTNLFQQYVEGFWHARLHLMVAVHDVFIHLGTTVHVIRLNGEHFLRVYAAPYASSAHTSISPKR</sequence>
<organism evidence="1">
    <name type="scientific">human gut metagenome</name>
    <dbReference type="NCBI Taxonomy" id="408170"/>
    <lineage>
        <taxon>unclassified sequences</taxon>
        <taxon>metagenomes</taxon>
        <taxon>organismal metagenomes</taxon>
    </lineage>
</organism>
<reference evidence="1" key="1">
    <citation type="submission" date="2013-12" db="EMBL/GenBank/DDBJ databases">
        <title>A Varibaculum cambriense genome reconstructed from a premature infant gut community with otherwise low bacterial novelty that shifts toward anaerobic metabolism during the third week of life.</title>
        <authorList>
            <person name="Brown C.T."/>
            <person name="Sharon I."/>
            <person name="Thomas B.C."/>
            <person name="Castelle C.J."/>
            <person name="Morowitz M.J."/>
            <person name="Banfield J.F."/>
        </authorList>
    </citation>
    <scope>NUCLEOTIDE SEQUENCE</scope>
</reference>
<evidence type="ECO:0000313" key="1">
    <source>
        <dbReference type="EMBL" id="ETJ36751.1"/>
    </source>
</evidence>
<dbReference type="AlphaFoldDB" id="W1Y2V8"/>
<proteinExistence type="predicted"/>
<protein>
    <submittedName>
        <fullName evidence="1">Uncharacterized protein</fullName>
    </submittedName>
</protein>
<feature type="non-terminal residue" evidence="1">
    <location>
        <position position="75"/>
    </location>
</feature>
<accession>W1Y2V8</accession>
<comment type="caution">
    <text evidence="1">The sequence shown here is derived from an EMBL/GenBank/DDBJ whole genome shotgun (WGS) entry which is preliminary data.</text>
</comment>
<feature type="non-terminal residue" evidence="1">
    <location>
        <position position="1"/>
    </location>
</feature>
<dbReference type="EMBL" id="AZMM01008992">
    <property type="protein sequence ID" value="ETJ36751.1"/>
    <property type="molecule type" value="Genomic_DNA"/>
</dbReference>
<name>W1Y2V8_9ZZZZ</name>